<evidence type="ECO:0000256" key="1">
    <source>
        <dbReference type="SAM" id="MobiDB-lite"/>
    </source>
</evidence>
<dbReference type="STRING" id="2082308.A0A2K1QLJ1"/>
<sequence length="198" mass="20783">MALRPIRLLRPLTTNPRGLTRLPARTSASSIRHASSDYGSPDGGQVTENVKDQGANPSAGKEHPGPAPPKAGQDTGKSGTKLGAQGHNVPNAQSDVRPSVGNEKTQGGAGGKRGFSTSARVRADADEMKASNGAKPKIFNESPPQGEDVPEEVRRHNEDMAKRHDRPVEGAGKEGAKGDEVPKGFWKGDVGDEKGVKK</sequence>
<feature type="region of interest" description="Disordered" evidence="1">
    <location>
        <begin position="1"/>
        <end position="198"/>
    </location>
</feature>
<feature type="compositionally biased region" description="Low complexity" evidence="1">
    <location>
        <begin position="1"/>
        <end position="23"/>
    </location>
</feature>
<dbReference type="Proteomes" id="UP000243797">
    <property type="component" value="Unassembled WGS sequence"/>
</dbReference>
<dbReference type="OrthoDB" id="5334244at2759"/>
<evidence type="ECO:0000313" key="3">
    <source>
        <dbReference type="Proteomes" id="UP000243797"/>
    </source>
</evidence>
<feature type="compositionally biased region" description="Basic and acidic residues" evidence="1">
    <location>
        <begin position="189"/>
        <end position="198"/>
    </location>
</feature>
<keyword evidence="3" id="KW-1185">Reference proteome</keyword>
<gene>
    <name evidence="2" type="ORF">CAC42_4284</name>
</gene>
<dbReference type="EMBL" id="NKHZ01000068">
    <property type="protein sequence ID" value="PNS15832.1"/>
    <property type="molecule type" value="Genomic_DNA"/>
</dbReference>
<accession>A0A2K1QLJ1</accession>
<dbReference type="InParanoid" id="A0A2K1QLJ1"/>
<dbReference type="AlphaFoldDB" id="A0A2K1QLJ1"/>
<proteinExistence type="predicted"/>
<name>A0A2K1QLJ1_9PEZI</name>
<feature type="compositionally biased region" description="Basic and acidic residues" evidence="1">
    <location>
        <begin position="151"/>
        <end position="182"/>
    </location>
</feature>
<evidence type="ECO:0000313" key="2">
    <source>
        <dbReference type="EMBL" id="PNS15832.1"/>
    </source>
</evidence>
<protein>
    <submittedName>
        <fullName evidence="2">Uncharacterized protein</fullName>
    </submittedName>
</protein>
<comment type="caution">
    <text evidence="2">The sequence shown here is derived from an EMBL/GenBank/DDBJ whole genome shotgun (WGS) entry which is preliminary data.</text>
</comment>
<reference evidence="2 3" key="1">
    <citation type="submission" date="2017-06" db="EMBL/GenBank/DDBJ databases">
        <title>Draft genome sequence of a variant of Elsinoe murrayae.</title>
        <authorList>
            <person name="Cheng Q."/>
        </authorList>
    </citation>
    <scope>NUCLEOTIDE SEQUENCE [LARGE SCALE GENOMIC DNA]</scope>
    <source>
        <strain evidence="2 3">CQ-2017a</strain>
    </source>
</reference>
<organism evidence="2 3">
    <name type="scientific">Sphaceloma murrayae</name>
    <dbReference type="NCBI Taxonomy" id="2082308"/>
    <lineage>
        <taxon>Eukaryota</taxon>
        <taxon>Fungi</taxon>
        <taxon>Dikarya</taxon>
        <taxon>Ascomycota</taxon>
        <taxon>Pezizomycotina</taxon>
        <taxon>Dothideomycetes</taxon>
        <taxon>Dothideomycetidae</taxon>
        <taxon>Myriangiales</taxon>
        <taxon>Elsinoaceae</taxon>
        <taxon>Sphaceloma</taxon>
    </lineage>
</organism>